<dbReference type="RefSeq" id="XP_012935937.1">
    <property type="nucleotide sequence ID" value="XM_013080483.1"/>
</dbReference>
<evidence type="ECO:0000313" key="2">
    <source>
        <dbReference type="Proteomes" id="UP000694888"/>
    </source>
</evidence>
<keyword evidence="2" id="KW-1185">Reference proteome</keyword>
<protein>
    <submittedName>
        <fullName evidence="3">Uncharacterized protein LOC106011311</fullName>
    </submittedName>
</protein>
<feature type="region of interest" description="Disordered" evidence="1">
    <location>
        <begin position="1"/>
        <end position="22"/>
    </location>
</feature>
<dbReference type="InterPro" id="IPR043128">
    <property type="entry name" value="Rev_trsase/Diguanyl_cyclase"/>
</dbReference>
<reference evidence="3" key="1">
    <citation type="submission" date="2025-08" db="UniProtKB">
        <authorList>
            <consortium name="RefSeq"/>
        </authorList>
    </citation>
    <scope>IDENTIFICATION</scope>
</reference>
<feature type="compositionally biased region" description="Polar residues" evidence="1">
    <location>
        <begin position="1"/>
        <end position="12"/>
    </location>
</feature>
<sequence>MSDYSVTVNQQLETHRHPMPQPEDLMRRLGRGHYFTKTDLADAYNQICFGPESQKKLALSTHIGVLLQKRLLFGITWDHGYFQEIMDQLTQDLPGVAVYMEDILVSGNNAVDGGTPADPTRPVPASTSQRTTLPVREVLLCSAPRRVPRTLPFQERHCKRSKNRRHHADASTIQRVQREIFLGQVQFYSKFLPNLSTILEPLYRLTKKDTQWQ</sequence>
<dbReference type="GeneID" id="106011311"/>
<name>A0ABM0ZWG2_APLCA</name>
<dbReference type="InterPro" id="IPR050951">
    <property type="entry name" value="Retrovirus_Pol_polyprotein"/>
</dbReference>
<dbReference type="SUPFAM" id="SSF56672">
    <property type="entry name" value="DNA/RNA polymerases"/>
    <property type="match status" value="2"/>
</dbReference>
<evidence type="ECO:0000313" key="3">
    <source>
        <dbReference type="RefSeq" id="XP_012935937.1"/>
    </source>
</evidence>
<proteinExistence type="predicted"/>
<dbReference type="Gene3D" id="3.10.10.10">
    <property type="entry name" value="HIV Type 1 Reverse Transcriptase, subunit A, domain 1"/>
    <property type="match status" value="1"/>
</dbReference>
<gene>
    <name evidence="3" type="primary">LOC106011311</name>
</gene>
<organism evidence="2 3">
    <name type="scientific">Aplysia californica</name>
    <name type="common">California sea hare</name>
    <dbReference type="NCBI Taxonomy" id="6500"/>
    <lineage>
        <taxon>Eukaryota</taxon>
        <taxon>Metazoa</taxon>
        <taxon>Spiralia</taxon>
        <taxon>Lophotrochozoa</taxon>
        <taxon>Mollusca</taxon>
        <taxon>Gastropoda</taxon>
        <taxon>Heterobranchia</taxon>
        <taxon>Euthyneura</taxon>
        <taxon>Tectipleura</taxon>
        <taxon>Aplysiida</taxon>
        <taxon>Aplysioidea</taxon>
        <taxon>Aplysiidae</taxon>
        <taxon>Aplysia</taxon>
    </lineage>
</organism>
<dbReference type="Gene3D" id="3.30.70.270">
    <property type="match status" value="2"/>
</dbReference>
<dbReference type="PANTHER" id="PTHR37984">
    <property type="entry name" value="PROTEIN CBG26694"/>
    <property type="match status" value="1"/>
</dbReference>
<dbReference type="Proteomes" id="UP000694888">
    <property type="component" value="Unplaced"/>
</dbReference>
<dbReference type="InterPro" id="IPR043502">
    <property type="entry name" value="DNA/RNA_pol_sf"/>
</dbReference>
<dbReference type="CDD" id="cd01647">
    <property type="entry name" value="RT_LTR"/>
    <property type="match status" value="1"/>
</dbReference>
<feature type="region of interest" description="Disordered" evidence="1">
    <location>
        <begin position="110"/>
        <end position="129"/>
    </location>
</feature>
<accession>A0ABM0ZWG2</accession>
<evidence type="ECO:0000256" key="1">
    <source>
        <dbReference type="SAM" id="MobiDB-lite"/>
    </source>
</evidence>
<dbReference type="PANTHER" id="PTHR37984:SF5">
    <property type="entry name" value="PROTEIN NYNRIN-LIKE"/>
    <property type="match status" value="1"/>
</dbReference>